<dbReference type="InterPro" id="IPR025339">
    <property type="entry name" value="DUF4245"/>
</dbReference>
<organism evidence="3 4">
    <name type="scientific">Microterricola gilva</name>
    <dbReference type="NCBI Taxonomy" id="393267"/>
    <lineage>
        <taxon>Bacteria</taxon>
        <taxon>Bacillati</taxon>
        <taxon>Actinomycetota</taxon>
        <taxon>Actinomycetes</taxon>
        <taxon>Micrococcales</taxon>
        <taxon>Microbacteriaceae</taxon>
        <taxon>Microterricola</taxon>
    </lineage>
</organism>
<proteinExistence type="predicted"/>
<keyword evidence="2" id="KW-0472">Membrane</keyword>
<dbReference type="Pfam" id="PF14030">
    <property type="entry name" value="DUF4245"/>
    <property type="match status" value="1"/>
</dbReference>
<keyword evidence="4" id="KW-1185">Reference proteome</keyword>
<reference evidence="3 4" key="1">
    <citation type="submission" date="2019-02" db="EMBL/GenBank/DDBJ databases">
        <title>Sequencing the genomes of 1000 actinobacteria strains.</title>
        <authorList>
            <person name="Klenk H.-P."/>
        </authorList>
    </citation>
    <scope>NUCLEOTIDE SEQUENCE [LARGE SCALE GENOMIC DNA]</scope>
    <source>
        <strain evidence="3 4">DSM 18319</strain>
    </source>
</reference>
<sequence length="218" mass="23386">MKQPGKAPRVVAELGRPETPEETAARKAENSRKHRAKQTINNLVLSLLATLAIVVVIVLIVPRSDKPIERDIDWSAAAAAVQPSVDVTLVDPELPAGWTSNSATLSTDKADITSWYIGLISPEKQYLGIHQAIDADASWLSGLLDGTEPVSSVTVDGIEWDVYSNPKPVEDRGLFHNALVTEAGPSTIVVLGEPSPEVFNAIAQELAPDVRAAQEDAR</sequence>
<dbReference type="EMBL" id="SHLC01000001">
    <property type="protein sequence ID" value="RZU65883.1"/>
    <property type="molecule type" value="Genomic_DNA"/>
</dbReference>
<evidence type="ECO:0000256" key="1">
    <source>
        <dbReference type="SAM" id="MobiDB-lite"/>
    </source>
</evidence>
<feature type="region of interest" description="Disordered" evidence="1">
    <location>
        <begin position="1"/>
        <end position="33"/>
    </location>
</feature>
<dbReference type="AlphaFoldDB" id="A0A4Q8AP90"/>
<protein>
    <submittedName>
        <fullName evidence="3">Uncharacterized protein DUF4245</fullName>
    </submittedName>
</protein>
<keyword evidence="2" id="KW-1133">Transmembrane helix</keyword>
<feature type="transmembrane region" description="Helical" evidence="2">
    <location>
        <begin position="40"/>
        <end position="61"/>
    </location>
</feature>
<accession>A0A4Q8AP90</accession>
<evidence type="ECO:0000313" key="4">
    <source>
        <dbReference type="Proteomes" id="UP000291483"/>
    </source>
</evidence>
<evidence type="ECO:0000256" key="2">
    <source>
        <dbReference type="SAM" id="Phobius"/>
    </source>
</evidence>
<dbReference type="Proteomes" id="UP000291483">
    <property type="component" value="Unassembled WGS sequence"/>
</dbReference>
<comment type="caution">
    <text evidence="3">The sequence shown here is derived from an EMBL/GenBank/DDBJ whole genome shotgun (WGS) entry which is preliminary data.</text>
</comment>
<evidence type="ECO:0000313" key="3">
    <source>
        <dbReference type="EMBL" id="RZU65883.1"/>
    </source>
</evidence>
<feature type="compositionally biased region" description="Basic and acidic residues" evidence="1">
    <location>
        <begin position="15"/>
        <end position="31"/>
    </location>
</feature>
<name>A0A4Q8AP90_9MICO</name>
<keyword evidence="2" id="KW-0812">Transmembrane</keyword>
<gene>
    <name evidence="3" type="ORF">EV379_2222</name>
</gene>